<dbReference type="EMBL" id="JAEQMY010000065">
    <property type="protein sequence ID" value="MBL0407159.1"/>
    <property type="molecule type" value="Genomic_DNA"/>
</dbReference>
<dbReference type="AlphaFoldDB" id="A0A937CZW7"/>
<organism evidence="3 4">
    <name type="scientific">Microvirga aerilata</name>
    <dbReference type="NCBI Taxonomy" id="670292"/>
    <lineage>
        <taxon>Bacteria</taxon>
        <taxon>Pseudomonadati</taxon>
        <taxon>Pseudomonadota</taxon>
        <taxon>Alphaproteobacteria</taxon>
        <taxon>Hyphomicrobiales</taxon>
        <taxon>Methylobacteriaceae</taxon>
        <taxon>Microvirga</taxon>
    </lineage>
</organism>
<name>A0A937CZW7_9HYPH</name>
<protein>
    <recommendedName>
        <fullName evidence="2">DUF6894 domain-containing protein</fullName>
    </recommendedName>
</protein>
<keyword evidence="4" id="KW-1185">Reference proteome</keyword>
<dbReference type="Proteomes" id="UP000605848">
    <property type="component" value="Unassembled WGS sequence"/>
</dbReference>
<evidence type="ECO:0000313" key="3">
    <source>
        <dbReference type="EMBL" id="MBL0407159.1"/>
    </source>
</evidence>
<feature type="coiled-coil region" evidence="1">
    <location>
        <begin position="15"/>
        <end position="49"/>
    </location>
</feature>
<evidence type="ECO:0000256" key="1">
    <source>
        <dbReference type="SAM" id="Coils"/>
    </source>
</evidence>
<dbReference type="InterPro" id="IPR054189">
    <property type="entry name" value="DUF6894"/>
</dbReference>
<dbReference type="Pfam" id="PF21834">
    <property type="entry name" value="DUF6894"/>
    <property type="match status" value="1"/>
</dbReference>
<accession>A0A937CZW7</accession>
<evidence type="ECO:0000313" key="4">
    <source>
        <dbReference type="Proteomes" id="UP000605848"/>
    </source>
</evidence>
<sequence>MRCYFHLVNNHEEILDDEGVEVRDLKDAMAQAQKAISELRQQIGDEAESWRGWRLDVVCSEGSLLHSIPLSATLH</sequence>
<dbReference type="RefSeq" id="WP_202064092.1">
    <property type="nucleotide sequence ID" value="NZ_JAEQMY010000065.1"/>
</dbReference>
<comment type="caution">
    <text evidence="3">The sequence shown here is derived from an EMBL/GenBank/DDBJ whole genome shotgun (WGS) entry which is preliminary data.</text>
</comment>
<gene>
    <name evidence="3" type="ORF">JKG68_24810</name>
</gene>
<evidence type="ECO:0000259" key="2">
    <source>
        <dbReference type="Pfam" id="PF21834"/>
    </source>
</evidence>
<proteinExistence type="predicted"/>
<feature type="domain" description="DUF6894" evidence="2">
    <location>
        <begin position="2"/>
        <end position="71"/>
    </location>
</feature>
<reference evidence="3" key="1">
    <citation type="submission" date="2021-01" db="EMBL/GenBank/DDBJ databases">
        <title>Microvirga sp.</title>
        <authorList>
            <person name="Kim M.K."/>
        </authorList>
    </citation>
    <scope>NUCLEOTIDE SEQUENCE</scope>
    <source>
        <strain evidence="3">5420S-16</strain>
    </source>
</reference>
<keyword evidence="1" id="KW-0175">Coiled coil</keyword>